<proteinExistence type="predicted"/>
<evidence type="ECO:0000313" key="3">
    <source>
        <dbReference type="Proteomes" id="UP000594454"/>
    </source>
</evidence>
<protein>
    <submittedName>
        <fullName evidence="2">Uncharacterized protein</fullName>
    </submittedName>
</protein>
<evidence type="ECO:0000256" key="1">
    <source>
        <dbReference type="SAM" id="MobiDB-lite"/>
    </source>
</evidence>
<dbReference type="InParanoid" id="A0A7R8UWM7"/>
<sequence>MWPKLRQQIALPLHYPREQIAKYPSQDQGLWIKPIEGVNFCGQQYSKIWSQLKLIQIRSHRAPVDFIWLRLKGTDTSASKERVSRAAHVSFRGTRFYMTFDGISGTPVLRRAHSSPPKRSNLARSCMNSHRQYLSHRTSKFSSNRHRKLQPFRET</sequence>
<reference evidence="2 3" key="1">
    <citation type="submission" date="2020-11" db="EMBL/GenBank/DDBJ databases">
        <authorList>
            <person name="Wallbank WR R."/>
            <person name="Pardo Diaz C."/>
            <person name="Kozak K."/>
            <person name="Martin S."/>
            <person name="Jiggins C."/>
            <person name="Moest M."/>
            <person name="Warren A I."/>
            <person name="Generalovic N T."/>
            <person name="Byers J.R.P. K."/>
            <person name="Montejo-Kovacevich G."/>
            <person name="Yen C E."/>
        </authorList>
    </citation>
    <scope>NUCLEOTIDE SEQUENCE [LARGE SCALE GENOMIC DNA]</scope>
</reference>
<keyword evidence="3" id="KW-1185">Reference proteome</keyword>
<organism evidence="2 3">
    <name type="scientific">Hermetia illucens</name>
    <name type="common">Black soldier fly</name>
    <dbReference type="NCBI Taxonomy" id="343691"/>
    <lineage>
        <taxon>Eukaryota</taxon>
        <taxon>Metazoa</taxon>
        <taxon>Ecdysozoa</taxon>
        <taxon>Arthropoda</taxon>
        <taxon>Hexapoda</taxon>
        <taxon>Insecta</taxon>
        <taxon>Pterygota</taxon>
        <taxon>Neoptera</taxon>
        <taxon>Endopterygota</taxon>
        <taxon>Diptera</taxon>
        <taxon>Brachycera</taxon>
        <taxon>Stratiomyomorpha</taxon>
        <taxon>Stratiomyidae</taxon>
        <taxon>Hermetiinae</taxon>
        <taxon>Hermetia</taxon>
    </lineage>
</organism>
<evidence type="ECO:0000313" key="2">
    <source>
        <dbReference type="EMBL" id="CAD7088408.1"/>
    </source>
</evidence>
<dbReference type="Proteomes" id="UP000594454">
    <property type="component" value="Chromosome 4"/>
</dbReference>
<feature type="region of interest" description="Disordered" evidence="1">
    <location>
        <begin position="135"/>
        <end position="155"/>
    </location>
</feature>
<accession>A0A7R8UWM7</accession>
<gene>
    <name evidence="2" type="ORF">HERILL_LOCUS11033</name>
</gene>
<name>A0A7R8UWM7_HERIL</name>
<dbReference type="AlphaFoldDB" id="A0A7R8UWM7"/>
<dbReference type="EMBL" id="LR899012">
    <property type="protein sequence ID" value="CAD7088408.1"/>
    <property type="molecule type" value="Genomic_DNA"/>
</dbReference>